<feature type="compositionally biased region" description="Polar residues" evidence="1">
    <location>
        <begin position="21"/>
        <end position="33"/>
    </location>
</feature>
<accession>A0A0F9XYM6</accession>
<dbReference type="Pfam" id="PF18142">
    <property type="entry name" value="SLATT_fungal"/>
    <property type="match status" value="1"/>
</dbReference>
<evidence type="ECO:0000313" key="4">
    <source>
        <dbReference type="EMBL" id="KKP05068.1"/>
    </source>
</evidence>
<dbReference type="PANTHER" id="PTHR38793">
    <property type="entry name" value="SLATT_FUNGAL DOMAIN-CONTAINING PROTEIN-RELATED"/>
    <property type="match status" value="1"/>
</dbReference>
<dbReference type="PANTHER" id="PTHR38793:SF1">
    <property type="entry name" value="SMODS AND SLOG-ASSOCIATING 2TM EFFECTOR DOMAIN-CONTAINING PROTEIN"/>
    <property type="match status" value="1"/>
</dbReference>
<evidence type="ECO:0000256" key="1">
    <source>
        <dbReference type="SAM" id="MobiDB-lite"/>
    </source>
</evidence>
<dbReference type="EMBL" id="JOKZ01000060">
    <property type="protein sequence ID" value="KKP05068.1"/>
    <property type="molecule type" value="Genomic_DNA"/>
</dbReference>
<proteinExistence type="predicted"/>
<sequence length="287" mass="31000">MSKPAKGHPNTEAPTLPPLSVGTNNRPVSSTGSHAHGDVPKVTAPAPNGPPKDSSPPKPHRSPGDEHHHHTPRHRFLSPTEWGIVAHGIGGIRDREQHTPIHPTSWVWPPRGMPRGLYKDTVTQRTKFFYLHHVSSGIRWILMLLQLFIGATLTALGSMSFSEGTPITVLGAANTVIAGLLAFLQNSGLPDRYRYDKSEFEALEDHIKEILDSGIAPADQTADQILAECFDLYQDAKATVSANLPANYMQPRNAQQAVQRAGGLIQTSPPPSVAKQLADSDTSPGGK</sequence>
<gene>
    <name evidence="4" type="ORF">THAR02_02855</name>
</gene>
<dbReference type="AlphaFoldDB" id="A0A0F9XYM6"/>
<feature type="domain" description="SMODS and SLOG-associating 2TM effector" evidence="3">
    <location>
        <begin position="122"/>
        <end position="239"/>
    </location>
</feature>
<evidence type="ECO:0000313" key="5">
    <source>
        <dbReference type="Proteomes" id="UP000034112"/>
    </source>
</evidence>
<dbReference type="NCBIfam" id="NF033635">
    <property type="entry name" value="SLATT_fungal"/>
    <property type="match status" value="1"/>
</dbReference>
<keyword evidence="2" id="KW-0472">Membrane</keyword>
<feature type="region of interest" description="Disordered" evidence="1">
    <location>
        <begin position="257"/>
        <end position="287"/>
    </location>
</feature>
<reference evidence="5" key="1">
    <citation type="journal article" date="2015" name="Genome Announc.">
        <title>Draft whole-genome sequence of the biocontrol agent Trichoderma harzianum T6776.</title>
        <authorList>
            <person name="Baroncelli R."/>
            <person name="Piaggeschi G."/>
            <person name="Fiorini L."/>
            <person name="Bertolini E."/>
            <person name="Zapparata A."/>
            <person name="Pe M.E."/>
            <person name="Sarrocco S."/>
            <person name="Vannacci G."/>
        </authorList>
    </citation>
    <scope>NUCLEOTIDE SEQUENCE [LARGE SCALE GENOMIC DNA]</scope>
    <source>
        <strain evidence="5">T6776</strain>
    </source>
</reference>
<name>A0A0F9XYM6_TRIHA</name>
<feature type="transmembrane region" description="Helical" evidence="2">
    <location>
        <begin position="167"/>
        <end position="184"/>
    </location>
</feature>
<evidence type="ECO:0000256" key="2">
    <source>
        <dbReference type="SAM" id="Phobius"/>
    </source>
</evidence>
<comment type="caution">
    <text evidence="4">The sequence shown here is derived from an EMBL/GenBank/DDBJ whole genome shotgun (WGS) entry which is preliminary data.</text>
</comment>
<protein>
    <recommendedName>
        <fullName evidence="3">SMODS and SLOG-associating 2TM effector domain-containing protein</fullName>
    </recommendedName>
</protein>
<keyword evidence="2" id="KW-0812">Transmembrane</keyword>
<dbReference type="InterPro" id="IPR041622">
    <property type="entry name" value="SLATT_fungi"/>
</dbReference>
<keyword evidence="2" id="KW-1133">Transmembrane helix</keyword>
<dbReference type="OMA" id="ECFDLYQ"/>
<dbReference type="Proteomes" id="UP000034112">
    <property type="component" value="Unassembled WGS sequence"/>
</dbReference>
<feature type="region of interest" description="Disordered" evidence="1">
    <location>
        <begin position="1"/>
        <end position="77"/>
    </location>
</feature>
<organism evidence="4 5">
    <name type="scientific">Trichoderma harzianum</name>
    <name type="common">Hypocrea lixii</name>
    <dbReference type="NCBI Taxonomy" id="5544"/>
    <lineage>
        <taxon>Eukaryota</taxon>
        <taxon>Fungi</taxon>
        <taxon>Dikarya</taxon>
        <taxon>Ascomycota</taxon>
        <taxon>Pezizomycotina</taxon>
        <taxon>Sordariomycetes</taxon>
        <taxon>Hypocreomycetidae</taxon>
        <taxon>Hypocreales</taxon>
        <taxon>Hypocreaceae</taxon>
        <taxon>Trichoderma</taxon>
    </lineage>
</organism>
<feature type="compositionally biased region" description="Pro residues" evidence="1">
    <location>
        <begin position="47"/>
        <end position="57"/>
    </location>
</feature>
<dbReference type="OrthoDB" id="5398270at2759"/>
<evidence type="ECO:0000259" key="3">
    <source>
        <dbReference type="Pfam" id="PF18142"/>
    </source>
</evidence>